<dbReference type="PROSITE" id="PS50928">
    <property type="entry name" value="ABC_TM1"/>
    <property type="match status" value="1"/>
</dbReference>
<keyword evidence="10" id="KW-0614">Plasmid</keyword>
<evidence type="ECO:0000259" key="9">
    <source>
        <dbReference type="PROSITE" id="PS50928"/>
    </source>
</evidence>
<sequence>MAFLNPARPKAERAPAGWEQTRRRAYLAGLLPALVVLGGITLLPGLFLLGVSLTPLSLVNPGTVFDFSDPLGNYRELLRDARFHNSVLLQLHLSATSVGLQLAAGLGVALLLNVRARFFEAIRAAFLIPMVLPPIVVALIWKILYTPDVSPLHRLLEEAGLPVDSLITDPTLAIWAIAVAETWQWFPFTMLMVLATLQLIPDEPLEAARIDGANRRQVFRHIILAYLRPALVVCGLFRLIDSLKAFPLIYVLTNGGPGTATEVTNYYGFIEAFNFSYWGYASAIAVLMLGGVFAVSWLVGRLGWNEVHHD</sequence>
<evidence type="ECO:0000313" key="11">
    <source>
        <dbReference type="Proteomes" id="UP000007319"/>
    </source>
</evidence>
<organism evidence="10 11">
    <name type="scientific">Azospirillum baldaniorum</name>
    <dbReference type="NCBI Taxonomy" id="1064539"/>
    <lineage>
        <taxon>Bacteria</taxon>
        <taxon>Pseudomonadati</taxon>
        <taxon>Pseudomonadota</taxon>
        <taxon>Alphaproteobacteria</taxon>
        <taxon>Rhodospirillales</taxon>
        <taxon>Azospirillaceae</taxon>
        <taxon>Azospirillum</taxon>
    </lineage>
</organism>
<dbReference type="CDD" id="cd06261">
    <property type="entry name" value="TM_PBP2"/>
    <property type="match status" value="1"/>
</dbReference>
<feature type="transmembrane region" description="Helical" evidence="8">
    <location>
        <begin position="218"/>
        <end position="240"/>
    </location>
</feature>
<feature type="transmembrane region" description="Helical" evidence="8">
    <location>
        <begin position="25"/>
        <end position="49"/>
    </location>
</feature>
<dbReference type="GO" id="GO:0005886">
    <property type="term" value="C:plasma membrane"/>
    <property type="evidence" value="ECO:0007669"/>
    <property type="project" value="UniProtKB-SubCell"/>
</dbReference>
<accession>A0A9P1NR45</accession>
<proteinExistence type="inferred from homology"/>
<feature type="transmembrane region" description="Helical" evidence="8">
    <location>
        <begin position="124"/>
        <end position="144"/>
    </location>
</feature>
<dbReference type="RefSeq" id="WP_014199216.1">
    <property type="nucleotide sequence ID" value="NC_016595.1"/>
</dbReference>
<evidence type="ECO:0000256" key="8">
    <source>
        <dbReference type="RuleBase" id="RU363032"/>
    </source>
</evidence>
<dbReference type="InterPro" id="IPR000515">
    <property type="entry name" value="MetI-like"/>
</dbReference>
<dbReference type="GO" id="GO:0055085">
    <property type="term" value="P:transmembrane transport"/>
    <property type="evidence" value="ECO:0007669"/>
    <property type="project" value="InterPro"/>
</dbReference>
<dbReference type="Proteomes" id="UP000007319">
    <property type="component" value="Plasmid AZOBR_p3"/>
</dbReference>
<dbReference type="InterPro" id="IPR050809">
    <property type="entry name" value="UgpAE/MalFG_permease"/>
</dbReference>
<keyword evidence="6 8" id="KW-1133">Transmembrane helix</keyword>
<feature type="domain" description="ABC transmembrane type-1" evidence="9">
    <location>
        <begin position="87"/>
        <end position="299"/>
    </location>
</feature>
<evidence type="ECO:0000256" key="7">
    <source>
        <dbReference type="ARBA" id="ARBA00023136"/>
    </source>
</evidence>
<dbReference type="PANTHER" id="PTHR43227:SF8">
    <property type="entry name" value="DIACETYLCHITOBIOSE UPTAKE SYSTEM PERMEASE PROTEIN DASB"/>
    <property type="match status" value="1"/>
</dbReference>
<dbReference type="PANTHER" id="PTHR43227">
    <property type="entry name" value="BLL4140 PROTEIN"/>
    <property type="match status" value="1"/>
</dbReference>
<reference evidence="10 11" key="1">
    <citation type="journal article" date="2011" name="PLoS Genet.">
        <title>Azospirillum genomes reveal transition of bacteria from aquatic to terrestrial environments.</title>
        <authorList>
            <person name="Wisniewski-Dye F."/>
            <person name="Borziak K."/>
            <person name="Khalsa-Moyers G."/>
            <person name="Alexandre G."/>
            <person name="Sukharnikov L.O."/>
            <person name="Wuichet K."/>
            <person name="Hurst G.B."/>
            <person name="McDonald W.H."/>
            <person name="Robertson J.S."/>
            <person name="Barbe V."/>
            <person name="Calteau A."/>
            <person name="Rouy Z."/>
            <person name="Mangenot S."/>
            <person name="Prigent-Combaret C."/>
            <person name="Normand P."/>
            <person name="Boyer M."/>
            <person name="Siguier P."/>
            <person name="Dessaux Y."/>
            <person name="Elmerich C."/>
            <person name="Condemine G."/>
            <person name="Krishnen G."/>
            <person name="Kennedy I."/>
            <person name="Paterson A.H."/>
            <person name="Gonzalez V."/>
            <person name="Mavingui P."/>
            <person name="Zhulin I.B."/>
        </authorList>
    </citation>
    <scope>NUCLEOTIDE SEQUENCE [LARGE SCALE GENOMIC DNA]</scope>
    <source>
        <strain evidence="10 11">Sp245</strain>
    </source>
</reference>
<keyword evidence="11" id="KW-1185">Reference proteome</keyword>
<evidence type="ECO:0000256" key="2">
    <source>
        <dbReference type="ARBA" id="ARBA00009306"/>
    </source>
</evidence>
<feature type="transmembrane region" description="Helical" evidence="8">
    <location>
        <begin position="87"/>
        <end position="112"/>
    </location>
</feature>
<feature type="transmembrane region" description="Helical" evidence="8">
    <location>
        <begin position="172"/>
        <end position="197"/>
    </location>
</feature>
<comment type="subcellular location">
    <subcellularLocation>
        <location evidence="1 8">Cell membrane</location>
        <topology evidence="1 8">Multi-pass membrane protein</topology>
    </subcellularLocation>
</comment>
<gene>
    <name evidence="10" type="ORF">AZOBR_p330101</name>
</gene>
<keyword evidence="3 8" id="KW-0813">Transport</keyword>
<protein>
    <submittedName>
        <fullName evidence="10">ABC transporter (Permease protein)</fullName>
    </submittedName>
</protein>
<dbReference type="AlphaFoldDB" id="A0A9P1NR45"/>
<dbReference type="InterPro" id="IPR035906">
    <property type="entry name" value="MetI-like_sf"/>
</dbReference>
<evidence type="ECO:0000256" key="4">
    <source>
        <dbReference type="ARBA" id="ARBA00022475"/>
    </source>
</evidence>
<evidence type="ECO:0000256" key="6">
    <source>
        <dbReference type="ARBA" id="ARBA00022989"/>
    </source>
</evidence>
<evidence type="ECO:0000256" key="3">
    <source>
        <dbReference type="ARBA" id="ARBA00022448"/>
    </source>
</evidence>
<geneLocation type="plasmid" evidence="10 11">
    <name>AZOBR_p3</name>
</geneLocation>
<keyword evidence="5 8" id="KW-0812">Transmembrane</keyword>
<feature type="transmembrane region" description="Helical" evidence="8">
    <location>
        <begin position="277"/>
        <end position="299"/>
    </location>
</feature>
<evidence type="ECO:0000256" key="5">
    <source>
        <dbReference type="ARBA" id="ARBA00022692"/>
    </source>
</evidence>
<name>A0A9P1NR45_9PROT</name>
<evidence type="ECO:0000313" key="10">
    <source>
        <dbReference type="EMBL" id="CCD02700.1"/>
    </source>
</evidence>
<dbReference type="Gene3D" id="1.10.3720.10">
    <property type="entry name" value="MetI-like"/>
    <property type="match status" value="1"/>
</dbReference>
<comment type="similarity">
    <text evidence="2 8">Belongs to the binding-protein-dependent transport system permease family.</text>
</comment>
<dbReference type="Pfam" id="PF00528">
    <property type="entry name" value="BPD_transp_1"/>
    <property type="match status" value="1"/>
</dbReference>
<evidence type="ECO:0000256" key="1">
    <source>
        <dbReference type="ARBA" id="ARBA00004651"/>
    </source>
</evidence>
<dbReference type="EMBL" id="HE577330">
    <property type="protein sequence ID" value="CCD02700.1"/>
    <property type="molecule type" value="Genomic_DNA"/>
</dbReference>
<keyword evidence="7 8" id="KW-0472">Membrane</keyword>
<dbReference type="SUPFAM" id="SSF161098">
    <property type="entry name" value="MetI-like"/>
    <property type="match status" value="1"/>
</dbReference>
<keyword evidence="4" id="KW-1003">Cell membrane</keyword>
<dbReference type="KEGG" id="abs:AZOBR_p330101"/>